<dbReference type="PROSITE" id="PS00396">
    <property type="entry name" value="TOPO_IA_1"/>
    <property type="match status" value="1"/>
</dbReference>
<dbReference type="CDD" id="cd01127">
    <property type="entry name" value="TrwB_TraG_TraD_VirD4"/>
    <property type="match status" value="1"/>
</dbReference>
<evidence type="ECO:0000256" key="2">
    <source>
        <dbReference type="ARBA" id="ARBA00006474"/>
    </source>
</evidence>
<dbReference type="CDD" id="cd03362">
    <property type="entry name" value="TOPRIM_TopoIA_TopoIII"/>
    <property type="match status" value="1"/>
</dbReference>
<name>A0ABW0K6L3_9BACL</name>
<dbReference type="Pfam" id="PF17854">
    <property type="entry name" value="FtsK_alpha"/>
    <property type="match status" value="1"/>
</dbReference>
<dbReference type="InterPro" id="IPR041027">
    <property type="entry name" value="FtsK_alpha"/>
</dbReference>
<evidence type="ECO:0000313" key="15">
    <source>
        <dbReference type="Proteomes" id="UP001596044"/>
    </source>
</evidence>
<dbReference type="InterPro" id="IPR023406">
    <property type="entry name" value="Topo_IA_AS"/>
</dbReference>
<keyword evidence="6" id="KW-0799">Topoisomerase</keyword>
<dbReference type="Gene3D" id="3.30.980.40">
    <property type="match status" value="1"/>
</dbReference>
<dbReference type="NCBIfam" id="NF005829">
    <property type="entry name" value="PRK07726.1"/>
    <property type="match status" value="1"/>
</dbReference>
<comment type="similarity">
    <text evidence="2">Belongs to the FtsK/SpoIIIE/SftA family.</text>
</comment>
<dbReference type="InterPro" id="IPR013825">
    <property type="entry name" value="Topo_IA_cen_sub2"/>
</dbReference>
<dbReference type="Pfam" id="PF01131">
    <property type="entry name" value="Topoisom_bac"/>
    <property type="match status" value="1"/>
</dbReference>
<keyword evidence="3 9" id="KW-0547">Nucleotide-binding</keyword>
<dbReference type="SUPFAM" id="SSF52540">
    <property type="entry name" value="P-loop containing nucleoside triphosphate hydrolases"/>
    <property type="match status" value="1"/>
</dbReference>
<feature type="domain" description="Topo IA-type catalytic" evidence="13">
    <location>
        <begin position="157"/>
        <end position="604"/>
    </location>
</feature>
<evidence type="ECO:0000256" key="1">
    <source>
        <dbReference type="ARBA" id="ARBA00004141"/>
    </source>
</evidence>
<evidence type="ECO:0000256" key="5">
    <source>
        <dbReference type="ARBA" id="ARBA00022842"/>
    </source>
</evidence>
<feature type="compositionally biased region" description="Low complexity" evidence="10">
    <location>
        <begin position="645"/>
        <end position="661"/>
    </location>
</feature>
<dbReference type="InterPro" id="IPR006171">
    <property type="entry name" value="TOPRIM_dom"/>
</dbReference>
<organism evidence="14 15">
    <name type="scientific">Paenibacillus aestuarii</name>
    <dbReference type="NCBI Taxonomy" id="516965"/>
    <lineage>
        <taxon>Bacteria</taxon>
        <taxon>Bacillati</taxon>
        <taxon>Bacillota</taxon>
        <taxon>Bacilli</taxon>
        <taxon>Bacillales</taxon>
        <taxon>Paenibacillaceae</taxon>
        <taxon>Paenibacillus</taxon>
    </lineage>
</organism>
<keyword evidence="15" id="KW-1185">Reference proteome</keyword>
<dbReference type="InterPro" id="IPR003602">
    <property type="entry name" value="Topo_IA_DNA-bd_dom"/>
</dbReference>
<evidence type="ECO:0000256" key="4">
    <source>
        <dbReference type="ARBA" id="ARBA00022840"/>
    </source>
</evidence>
<dbReference type="PANTHER" id="PTHR22683:SF41">
    <property type="entry name" value="DNA TRANSLOCASE FTSK"/>
    <property type="match status" value="1"/>
</dbReference>
<evidence type="ECO:0000256" key="10">
    <source>
        <dbReference type="SAM" id="MobiDB-lite"/>
    </source>
</evidence>
<evidence type="ECO:0000259" key="12">
    <source>
        <dbReference type="PROSITE" id="PS50901"/>
    </source>
</evidence>
<dbReference type="Pfam" id="PF13342">
    <property type="entry name" value="Toprim_Crpt"/>
    <property type="match status" value="1"/>
</dbReference>
<sequence>MRVVIAEKKDQAEKLAAPFKSKRGDGYLEVFPCPTFPKGAYFTWCMGHLFGLADPESYTEDWKTWSLDTLPMLPEQFKYSSIKGKSKQFQVIKNLLKDSKVTEIIIGTDPGREGELIARSVIQMSGIKKPLKRLWTASLTQNAVSKAFSNLLSEEVKRPLYFEATARQQADWLVGLNTSRAYSILLKEKKINEVFSTGRVQTPLLALIVEREIEIENFKPSPFWEVYGDFEIKGNTFRGKWFKKDLKRLEDKNQAETLANYCKGKTAQIKNVKTDRKTFEPPMLFNLSALQILANKKYQYSPERVLEICQELYMLEFLSYPRSDSQHVTEEEAKTFPGILQKLGELVAYKTMIPTPVKSLIGNKRFVDPQSVSDHYAIIPTEQVPNLSDLTDEQSKIYDLVAKSLIAAHYEKAIFDFSQVTTIVDGKFTYETKGKAMVQEGWRVVIFPQGEKDGIADEEEYADIPPVSTGESGMTVDTELKGGMTKPPKHFTQGDLIPLMKSGGKPLEDAELEKVLKQTEGLGTEATRASIIKTLKDRNYIDVKKNMVYPTEKGRILIHAIGNSVLTSAELTAQWESRLREIGLGKASHTKFIEQAKLLAKKLVEDAIVTLKDRDFKPQVPVNSEQKPLEPQLNEKPAQPHQKPENAPVSPPSSSSEATELPAPPTAKQSPDKPFTPNKSAGKEGLGPCRKCQSEVVDKGNFYGCSSYMSQGCGFTISKTILGQTISPENIRLLLEKGETKLIEGFQRRSGTGTFKAVLMWDPDSDKLIFRVPSTNVYKMPLNLLKPLTVFETSQEELNKDFWAIEKEATALKYPAKVVGVKHGPRITRYELLPAKGINISGYKRFKANFQAALKAKRLTMHIPIPGSNHVGIEIPNKHPYPVQLRGLLENEEFQAKKRDLSIPIGMDLLGNPYFADLASMPHLLVAGTTGSGKSVFLNELITGLLYSCSPDMLKFLMIDPKQVELSVYADLPHLFCPIITEVEKAGKALDLLVQEMTKRYKILQQAGVRNISAYNEKMSTQDPIAKKMPYIVLIIDELADLMMTTADFNVEHYIVRLAQLARASGIHMVIATQRPTKQVISPLIKSNMPVRAAFAVAATSDSMTILDEPGAEDLLGQGDMLFMSKDVPKIRLQSGYVSDEEIEDVVKYLKTMYAEQVKH</sequence>
<evidence type="ECO:0000256" key="8">
    <source>
        <dbReference type="ARBA" id="ARBA00023235"/>
    </source>
</evidence>
<dbReference type="PANTHER" id="PTHR22683">
    <property type="entry name" value="SPORULATION PROTEIN RELATED"/>
    <property type="match status" value="1"/>
</dbReference>
<dbReference type="InterPro" id="IPR034144">
    <property type="entry name" value="TOPRIM_TopoIII"/>
</dbReference>
<feature type="domain" description="FtsK" evidence="12">
    <location>
        <begin position="911"/>
        <end position="1104"/>
    </location>
</feature>
<dbReference type="Gene3D" id="1.10.290.10">
    <property type="entry name" value="Topoisomerase I, domain 4"/>
    <property type="match status" value="1"/>
</dbReference>
<dbReference type="InterPro" id="IPR003601">
    <property type="entry name" value="Topo_IA_2"/>
</dbReference>
<dbReference type="InterPro" id="IPR013824">
    <property type="entry name" value="Topo_IA_cen_sub1"/>
</dbReference>
<dbReference type="SUPFAM" id="SSF56712">
    <property type="entry name" value="Prokaryotic type I DNA topoisomerase"/>
    <property type="match status" value="1"/>
</dbReference>
<dbReference type="EMBL" id="JBHSMJ010000017">
    <property type="protein sequence ID" value="MFC5449058.1"/>
    <property type="molecule type" value="Genomic_DNA"/>
</dbReference>
<evidence type="ECO:0000259" key="13">
    <source>
        <dbReference type="PROSITE" id="PS52039"/>
    </source>
</evidence>
<feature type="region of interest" description="Disordered" evidence="10">
    <location>
        <begin position="619"/>
        <end position="689"/>
    </location>
</feature>
<dbReference type="RefSeq" id="WP_377524598.1">
    <property type="nucleotide sequence ID" value="NZ_JBHSMJ010000017.1"/>
</dbReference>
<evidence type="ECO:0000313" key="14">
    <source>
        <dbReference type="EMBL" id="MFC5449058.1"/>
    </source>
</evidence>
<dbReference type="SMART" id="SM00436">
    <property type="entry name" value="TOP1Bc"/>
    <property type="match status" value="1"/>
</dbReference>
<keyword evidence="8" id="KW-0413">Isomerase</keyword>
<keyword evidence="7" id="KW-0238">DNA-binding</keyword>
<dbReference type="InterPro" id="IPR002543">
    <property type="entry name" value="FtsK_dom"/>
</dbReference>
<dbReference type="Pfam" id="PF01580">
    <property type="entry name" value="FtsK_SpoIIIE"/>
    <property type="match status" value="1"/>
</dbReference>
<dbReference type="NCBIfam" id="TIGR01056">
    <property type="entry name" value="topB"/>
    <property type="match status" value="1"/>
</dbReference>
<dbReference type="InterPro" id="IPR023405">
    <property type="entry name" value="Topo_IA_core_domain"/>
</dbReference>
<dbReference type="InterPro" id="IPR050206">
    <property type="entry name" value="FtsK/SpoIIIE/SftA"/>
</dbReference>
<keyword evidence="4 9" id="KW-0067">ATP-binding</keyword>
<feature type="domain" description="Toprim" evidence="11">
    <location>
        <begin position="1"/>
        <end position="140"/>
    </location>
</feature>
<protein>
    <submittedName>
        <fullName evidence="14">DNA topoisomerase 3</fullName>
    </submittedName>
</protein>
<dbReference type="CDD" id="cd00186">
    <property type="entry name" value="TOP1Ac"/>
    <property type="match status" value="1"/>
</dbReference>
<dbReference type="InterPro" id="IPR013497">
    <property type="entry name" value="Topo_IA_cen"/>
</dbReference>
<dbReference type="InterPro" id="IPR025589">
    <property type="entry name" value="Toprim_C_rpt"/>
</dbReference>
<dbReference type="Pfam" id="PF01751">
    <property type="entry name" value="Toprim"/>
    <property type="match status" value="1"/>
</dbReference>
<dbReference type="InterPro" id="IPR005738">
    <property type="entry name" value="TopoIII"/>
</dbReference>
<dbReference type="PROSITE" id="PS50880">
    <property type="entry name" value="TOPRIM"/>
    <property type="match status" value="1"/>
</dbReference>
<accession>A0ABW0K6L3</accession>
<reference evidence="15" key="1">
    <citation type="journal article" date="2019" name="Int. J. Syst. Evol. Microbiol.">
        <title>The Global Catalogue of Microorganisms (GCM) 10K type strain sequencing project: providing services to taxonomists for standard genome sequencing and annotation.</title>
        <authorList>
            <consortium name="The Broad Institute Genomics Platform"/>
            <consortium name="The Broad Institute Genome Sequencing Center for Infectious Disease"/>
            <person name="Wu L."/>
            <person name="Ma J."/>
        </authorList>
    </citation>
    <scope>NUCLEOTIDE SEQUENCE [LARGE SCALE GENOMIC DNA]</scope>
    <source>
        <strain evidence="15">KACC 11904</strain>
    </source>
</reference>
<evidence type="ECO:0000256" key="3">
    <source>
        <dbReference type="ARBA" id="ARBA00022741"/>
    </source>
</evidence>
<dbReference type="PROSITE" id="PS50901">
    <property type="entry name" value="FTSK"/>
    <property type="match status" value="1"/>
</dbReference>
<dbReference type="Proteomes" id="UP001596044">
    <property type="component" value="Unassembled WGS sequence"/>
</dbReference>
<dbReference type="Gene3D" id="3.40.50.140">
    <property type="match status" value="1"/>
</dbReference>
<dbReference type="PROSITE" id="PS52039">
    <property type="entry name" value="TOPO_IA_2"/>
    <property type="match status" value="1"/>
</dbReference>
<dbReference type="PRINTS" id="PR00417">
    <property type="entry name" value="PRTPISMRASEI"/>
</dbReference>
<dbReference type="InterPro" id="IPR027417">
    <property type="entry name" value="P-loop_NTPase"/>
</dbReference>
<comment type="subcellular location">
    <subcellularLocation>
        <location evidence="1">Membrane</location>
        <topology evidence="1">Multi-pass membrane protein</topology>
    </subcellularLocation>
</comment>
<dbReference type="Gene3D" id="3.40.50.300">
    <property type="entry name" value="P-loop containing nucleotide triphosphate hydrolases"/>
    <property type="match status" value="1"/>
</dbReference>
<feature type="binding site" evidence="9">
    <location>
        <begin position="928"/>
        <end position="935"/>
    </location>
    <ligand>
        <name>ATP</name>
        <dbReference type="ChEBI" id="CHEBI:30616"/>
    </ligand>
</feature>
<evidence type="ECO:0000256" key="9">
    <source>
        <dbReference type="PROSITE-ProRule" id="PRU00289"/>
    </source>
</evidence>
<dbReference type="InterPro" id="IPR013826">
    <property type="entry name" value="Topo_IA_cen_sub3"/>
</dbReference>
<evidence type="ECO:0000256" key="7">
    <source>
        <dbReference type="ARBA" id="ARBA00023125"/>
    </source>
</evidence>
<dbReference type="Gene3D" id="1.10.460.10">
    <property type="entry name" value="Topoisomerase I, domain 2"/>
    <property type="match status" value="1"/>
</dbReference>
<keyword evidence="5" id="KW-0460">Magnesium</keyword>
<comment type="caution">
    <text evidence="14">The sequence shown here is derived from an EMBL/GenBank/DDBJ whole genome shotgun (WGS) entry which is preliminary data.</text>
</comment>
<gene>
    <name evidence="14" type="ORF">ACFPOG_12355</name>
</gene>
<evidence type="ECO:0000256" key="6">
    <source>
        <dbReference type="ARBA" id="ARBA00023029"/>
    </source>
</evidence>
<evidence type="ECO:0000259" key="11">
    <source>
        <dbReference type="PROSITE" id="PS50880"/>
    </source>
</evidence>
<dbReference type="SMART" id="SM00493">
    <property type="entry name" value="TOPRIM"/>
    <property type="match status" value="1"/>
</dbReference>
<dbReference type="SMART" id="SM00437">
    <property type="entry name" value="TOP1Ac"/>
    <property type="match status" value="1"/>
</dbReference>
<dbReference type="Gene3D" id="2.70.20.10">
    <property type="entry name" value="Topoisomerase I, domain 3"/>
    <property type="match status" value="1"/>
</dbReference>
<proteinExistence type="inferred from homology"/>